<evidence type="ECO:0000256" key="1">
    <source>
        <dbReference type="PROSITE-ProRule" id="PRU00042"/>
    </source>
</evidence>
<protein>
    <recommendedName>
        <fullName evidence="2">C2H2-type domain-containing protein</fullName>
    </recommendedName>
</protein>
<dbReference type="InterPro" id="IPR013087">
    <property type="entry name" value="Znf_C2H2_type"/>
</dbReference>
<keyword evidence="1" id="KW-0862">Zinc</keyword>
<dbReference type="Proteomes" id="UP000712600">
    <property type="component" value="Unassembled WGS sequence"/>
</dbReference>
<dbReference type="SUPFAM" id="SSF57667">
    <property type="entry name" value="beta-beta-alpha zinc fingers"/>
    <property type="match status" value="1"/>
</dbReference>
<dbReference type="InterPro" id="IPR044300">
    <property type="entry name" value="STOP1/2"/>
</dbReference>
<gene>
    <name evidence="3" type="ORF">F2Q69_00041970</name>
</gene>
<evidence type="ECO:0000313" key="4">
    <source>
        <dbReference type="Proteomes" id="UP000712600"/>
    </source>
</evidence>
<sequence>MMFTCQQLHISSNSNSNFDKDKIVTDFSPREIDRHNDFTKESSANFLGVQEIGRSSDLDQTTQNLDWYGTQTINPKKEDHRYKSRSGDYELVELGVADLLAKYTHYCQICGKGFKRDANQRMHMRAHGDEYKTSEALISPTSHDKKVECSSTRQFYSCPHHGRCNLKHFSVLSDLRTHEKHCGDVKWVCSCGTTFTRKDKLRVALSITTLLGRLNICLV</sequence>
<comment type="caution">
    <text evidence="3">The sequence shown here is derived from an EMBL/GenBank/DDBJ whole genome shotgun (WGS) entry which is preliminary data.</text>
</comment>
<keyword evidence="1" id="KW-0479">Metal-binding</keyword>
<evidence type="ECO:0000313" key="3">
    <source>
        <dbReference type="EMBL" id="KAF3502991.1"/>
    </source>
</evidence>
<keyword evidence="1" id="KW-0863">Zinc-finger</keyword>
<reference evidence="3" key="1">
    <citation type="submission" date="2019-12" db="EMBL/GenBank/DDBJ databases">
        <title>Genome sequencing and annotation of Brassica cretica.</title>
        <authorList>
            <person name="Studholme D.J."/>
            <person name="Sarris P."/>
        </authorList>
    </citation>
    <scope>NUCLEOTIDE SEQUENCE</scope>
    <source>
        <strain evidence="3">PFS-109/04</strain>
        <tissue evidence="3">Leaf</tissue>
    </source>
</reference>
<dbReference type="GO" id="GO:0008270">
    <property type="term" value="F:zinc ion binding"/>
    <property type="evidence" value="ECO:0007669"/>
    <property type="project" value="UniProtKB-KW"/>
</dbReference>
<name>A0A8S9NLJ6_BRACR</name>
<dbReference type="InterPro" id="IPR036236">
    <property type="entry name" value="Znf_C2H2_sf"/>
</dbReference>
<dbReference type="Pfam" id="PF23118">
    <property type="entry name" value="zf-C2H2_STOP2_C"/>
    <property type="match status" value="1"/>
</dbReference>
<dbReference type="PROSITE" id="PS00028">
    <property type="entry name" value="ZINC_FINGER_C2H2_1"/>
    <property type="match status" value="1"/>
</dbReference>
<dbReference type="GO" id="GO:0010447">
    <property type="term" value="P:response to acidic pH"/>
    <property type="evidence" value="ECO:0007669"/>
    <property type="project" value="InterPro"/>
</dbReference>
<feature type="domain" description="C2H2-type" evidence="2">
    <location>
        <begin position="105"/>
        <end position="132"/>
    </location>
</feature>
<dbReference type="PANTHER" id="PTHR46352">
    <property type="entry name" value="PROTEIN SENSITIVE TO PROTON RHIZOTOXICITY 1"/>
    <property type="match status" value="1"/>
</dbReference>
<proteinExistence type="predicted"/>
<evidence type="ECO:0000259" key="2">
    <source>
        <dbReference type="PROSITE" id="PS50157"/>
    </source>
</evidence>
<dbReference type="PANTHER" id="PTHR46352:SF8">
    <property type="entry name" value="PROTEIN SENSITIVE TO PROTON RHIZOTOXICITY 2"/>
    <property type="match status" value="1"/>
</dbReference>
<organism evidence="3 4">
    <name type="scientific">Brassica cretica</name>
    <name type="common">Mustard</name>
    <dbReference type="NCBI Taxonomy" id="69181"/>
    <lineage>
        <taxon>Eukaryota</taxon>
        <taxon>Viridiplantae</taxon>
        <taxon>Streptophyta</taxon>
        <taxon>Embryophyta</taxon>
        <taxon>Tracheophyta</taxon>
        <taxon>Spermatophyta</taxon>
        <taxon>Magnoliopsida</taxon>
        <taxon>eudicotyledons</taxon>
        <taxon>Gunneridae</taxon>
        <taxon>Pentapetalae</taxon>
        <taxon>rosids</taxon>
        <taxon>malvids</taxon>
        <taxon>Brassicales</taxon>
        <taxon>Brassicaceae</taxon>
        <taxon>Brassiceae</taxon>
        <taxon>Brassica</taxon>
    </lineage>
</organism>
<dbReference type="EMBL" id="QGKX02001621">
    <property type="protein sequence ID" value="KAF3502991.1"/>
    <property type="molecule type" value="Genomic_DNA"/>
</dbReference>
<dbReference type="PROSITE" id="PS50157">
    <property type="entry name" value="ZINC_FINGER_C2H2_2"/>
    <property type="match status" value="1"/>
</dbReference>
<dbReference type="GO" id="GO:0010044">
    <property type="term" value="P:response to aluminum ion"/>
    <property type="evidence" value="ECO:0007669"/>
    <property type="project" value="InterPro"/>
</dbReference>
<accession>A0A8S9NLJ6</accession>
<dbReference type="AlphaFoldDB" id="A0A8S9NLJ6"/>
<dbReference type="InterPro" id="IPR058196">
    <property type="entry name" value="zf-C2H2_STOP1/2_C"/>
</dbReference>